<accession>K1X7Z4</accession>
<dbReference type="InParanoid" id="K1X7Z4"/>
<dbReference type="EMBL" id="JH921438">
    <property type="protein sequence ID" value="EKD16773.1"/>
    <property type="molecule type" value="Genomic_DNA"/>
</dbReference>
<reference evidence="2 3" key="1">
    <citation type="journal article" date="2012" name="BMC Genomics">
        <title>Sequencing the genome of Marssonina brunnea reveals fungus-poplar co-evolution.</title>
        <authorList>
            <person name="Zhu S."/>
            <person name="Cao Y.-Z."/>
            <person name="Jiang C."/>
            <person name="Tan B.-Y."/>
            <person name="Wang Z."/>
            <person name="Feng S."/>
            <person name="Zhang L."/>
            <person name="Su X.-H."/>
            <person name="Brejova B."/>
            <person name="Vinar T."/>
            <person name="Xu M."/>
            <person name="Wang M.-X."/>
            <person name="Zhang S.-G."/>
            <person name="Huang M.-R."/>
            <person name="Wu R."/>
            <person name="Zhou Y."/>
        </authorList>
    </citation>
    <scope>NUCLEOTIDE SEQUENCE [LARGE SCALE GENOMIC DNA]</scope>
    <source>
        <strain evidence="2 3">MB_m1</strain>
    </source>
</reference>
<dbReference type="HOGENOM" id="CLU_1396620_0_0_1"/>
<dbReference type="KEGG" id="mbe:MBM_05242"/>
<name>K1X7Z4_MARBU</name>
<gene>
    <name evidence="2" type="ORF">MBM_05242</name>
</gene>
<organism evidence="2 3">
    <name type="scientific">Marssonina brunnea f. sp. multigermtubi (strain MB_m1)</name>
    <name type="common">Marssonina leaf spot fungus</name>
    <dbReference type="NCBI Taxonomy" id="1072389"/>
    <lineage>
        <taxon>Eukaryota</taxon>
        <taxon>Fungi</taxon>
        <taxon>Dikarya</taxon>
        <taxon>Ascomycota</taxon>
        <taxon>Pezizomycotina</taxon>
        <taxon>Leotiomycetes</taxon>
        <taxon>Helotiales</taxon>
        <taxon>Drepanopezizaceae</taxon>
        <taxon>Drepanopeziza</taxon>
    </lineage>
</organism>
<proteinExistence type="predicted"/>
<dbReference type="InterPro" id="IPR004875">
    <property type="entry name" value="DDE_SF_endonuclease_dom"/>
</dbReference>
<sequence length="195" mass="22753">MSREKIMSRFNAKNREERRHFNNTSTQHFPSNIDLHEKGARICMPAEEEVIVPIGIKEMYTRICENRLSVTVIEAILADRKAILLMIIVLGKQIIASWFSEKIIRYKVVTVSESGYTNDKIIIKWLKHFIKHTDQRPDKPWMILLLDASKLNILSYRLCETFFKFASKPLQLGISNTLFEMQECGRSAFLKFNAN</sequence>
<feature type="domain" description="DDE-1" evidence="1">
    <location>
        <begin position="70"/>
        <end position="149"/>
    </location>
</feature>
<dbReference type="OrthoDB" id="3562866at2759"/>
<evidence type="ECO:0000313" key="3">
    <source>
        <dbReference type="Proteomes" id="UP000006753"/>
    </source>
</evidence>
<evidence type="ECO:0000259" key="1">
    <source>
        <dbReference type="Pfam" id="PF03184"/>
    </source>
</evidence>
<protein>
    <submittedName>
        <fullName evidence="2">Fot5 transposase</fullName>
    </submittedName>
</protein>
<dbReference type="GO" id="GO:0003676">
    <property type="term" value="F:nucleic acid binding"/>
    <property type="evidence" value="ECO:0007669"/>
    <property type="project" value="InterPro"/>
</dbReference>
<dbReference type="Pfam" id="PF03184">
    <property type="entry name" value="DDE_1"/>
    <property type="match status" value="1"/>
</dbReference>
<dbReference type="Proteomes" id="UP000006753">
    <property type="component" value="Unassembled WGS sequence"/>
</dbReference>
<dbReference type="AlphaFoldDB" id="K1X7Z4"/>
<keyword evidence="3" id="KW-1185">Reference proteome</keyword>
<evidence type="ECO:0000313" key="2">
    <source>
        <dbReference type="EMBL" id="EKD16773.1"/>
    </source>
</evidence>